<reference evidence="1 2" key="1">
    <citation type="submission" date="2019-12" db="EMBL/GenBank/DDBJ databases">
        <authorList>
            <person name="Alioto T."/>
            <person name="Alioto T."/>
            <person name="Gomez Garrido J."/>
        </authorList>
    </citation>
    <scope>NUCLEOTIDE SEQUENCE [LARGE SCALE GENOMIC DNA]</scope>
</reference>
<sequence>MESNAVEQILPPNGSTELLQSEEEDFASLVANVLCDSSWSWIQTKKLHSE</sequence>
<accession>A0A8S0S665</accession>
<dbReference type="AlphaFoldDB" id="A0A8S0S665"/>
<proteinExistence type="predicted"/>
<gene>
    <name evidence="1" type="ORF">OLEA9_A081208</name>
</gene>
<dbReference type="Proteomes" id="UP000594638">
    <property type="component" value="Unassembled WGS sequence"/>
</dbReference>
<evidence type="ECO:0000313" key="2">
    <source>
        <dbReference type="Proteomes" id="UP000594638"/>
    </source>
</evidence>
<keyword evidence="2" id="KW-1185">Reference proteome</keyword>
<organism evidence="1 2">
    <name type="scientific">Olea europaea subsp. europaea</name>
    <dbReference type="NCBI Taxonomy" id="158383"/>
    <lineage>
        <taxon>Eukaryota</taxon>
        <taxon>Viridiplantae</taxon>
        <taxon>Streptophyta</taxon>
        <taxon>Embryophyta</taxon>
        <taxon>Tracheophyta</taxon>
        <taxon>Spermatophyta</taxon>
        <taxon>Magnoliopsida</taxon>
        <taxon>eudicotyledons</taxon>
        <taxon>Gunneridae</taxon>
        <taxon>Pentapetalae</taxon>
        <taxon>asterids</taxon>
        <taxon>lamiids</taxon>
        <taxon>Lamiales</taxon>
        <taxon>Oleaceae</taxon>
        <taxon>Oleeae</taxon>
        <taxon>Olea</taxon>
    </lineage>
</organism>
<dbReference type="Gramene" id="OE9A081208T1">
    <property type="protein sequence ID" value="OE9A081208C1"/>
    <property type="gene ID" value="OE9A081208"/>
</dbReference>
<evidence type="ECO:0000313" key="1">
    <source>
        <dbReference type="EMBL" id="CAA2987647.1"/>
    </source>
</evidence>
<dbReference type="EMBL" id="CACTIH010003939">
    <property type="protein sequence ID" value="CAA2987647.1"/>
    <property type="molecule type" value="Genomic_DNA"/>
</dbReference>
<protein>
    <submittedName>
        <fullName evidence="1">Uncharacterized protein</fullName>
    </submittedName>
</protein>
<comment type="caution">
    <text evidence="1">The sequence shown here is derived from an EMBL/GenBank/DDBJ whole genome shotgun (WGS) entry which is preliminary data.</text>
</comment>
<name>A0A8S0S665_OLEEU</name>